<evidence type="ECO:0000313" key="2">
    <source>
        <dbReference type="Proteomes" id="UP000188342"/>
    </source>
</evidence>
<protein>
    <submittedName>
        <fullName evidence="1">Uncharacterized protein</fullName>
    </submittedName>
</protein>
<name>A0A1R4JLM4_9ACTN</name>
<gene>
    <name evidence="1" type="ORF">FM114_08220</name>
</gene>
<keyword evidence="2" id="KW-1185">Reference proteome</keyword>
<dbReference type="AlphaFoldDB" id="A0A1R4JLM4"/>
<sequence>MTTVGISRVDLRRELVALPHSPSVKETLVRVFLDGRRLEDWVEFLTGHSAGTWYGLHDGDGLPDLLRGEQPEYDGRTEVSVCSCTCSGCNPLLARIELTEHRVQWTGLAVGNGAVNPPEDLCLEFTIDRDAYLRALTALENWQVPIDG</sequence>
<proteinExistence type="predicted"/>
<organism evidence="1 2">
    <name type="scientific">Luteococcus japonicus LSP_Lj1</name>
    <dbReference type="NCBI Taxonomy" id="1255658"/>
    <lineage>
        <taxon>Bacteria</taxon>
        <taxon>Bacillati</taxon>
        <taxon>Actinomycetota</taxon>
        <taxon>Actinomycetes</taxon>
        <taxon>Propionibacteriales</taxon>
        <taxon>Propionibacteriaceae</taxon>
        <taxon>Luteococcus</taxon>
    </lineage>
</organism>
<reference evidence="1 2" key="1">
    <citation type="submission" date="2017-02" db="EMBL/GenBank/DDBJ databases">
        <authorList>
            <person name="Peterson S.W."/>
        </authorList>
    </citation>
    <scope>NUCLEOTIDE SEQUENCE [LARGE SCALE GENOMIC DNA]</scope>
    <source>
        <strain evidence="1 2">LSP_Lj1</strain>
    </source>
</reference>
<dbReference type="Proteomes" id="UP000188342">
    <property type="component" value="Unassembled WGS sequence"/>
</dbReference>
<dbReference type="OrthoDB" id="342114at2"/>
<dbReference type="RefSeq" id="WP_094764671.1">
    <property type="nucleotide sequence ID" value="NZ_FUKQ01000032.1"/>
</dbReference>
<accession>A0A1R4JLM4</accession>
<dbReference type="EMBL" id="FUKQ01000032">
    <property type="protein sequence ID" value="SJN32705.1"/>
    <property type="molecule type" value="Genomic_DNA"/>
</dbReference>
<dbReference type="STRING" id="1255658.FM114_08220"/>
<evidence type="ECO:0000313" key="1">
    <source>
        <dbReference type="EMBL" id="SJN32705.1"/>
    </source>
</evidence>